<dbReference type="Proteomes" id="UP000749559">
    <property type="component" value="Unassembled WGS sequence"/>
</dbReference>
<sequence>MEHLDSLLLDSRYEKQKSSLQIELENFLLKFHPPKDLQSATPMDVRVFIVSKDHKGKTVTHLPSCNNESDCNCPKSLSAGSVDSLIGKIRAIFRDNGRDIDNPAASPIIKSHLKAVRLEQSKAGVLPKKAIQVQFHKLNKIVHHIRYKLNNPRLSTLQKYVLLRDVTFFIIIAQSGDRAGDLGQLRLNNIIVAPDESIIQITLTMGKTTKVNSPRVMILPKSDGPFCPVSAFKTYNSFLNEKNLQQTGYCFKPLLPDNKSLSLDRPFSSSLANDRLKSYLTHLKLWQGESSHGIRRNVASTLMLLGVSNEGIKAHIGINMDSVLRTYIAPAHSKLQLSTSKSLSDNMAKLSK</sequence>
<dbReference type="GO" id="GO:0006310">
    <property type="term" value="P:DNA recombination"/>
    <property type="evidence" value="ECO:0007669"/>
    <property type="project" value="UniProtKB-KW"/>
</dbReference>
<evidence type="ECO:0000259" key="8">
    <source>
        <dbReference type="PROSITE" id="PS51697"/>
    </source>
</evidence>
<comment type="caution">
    <text evidence="9">The sequence shown here is derived from an EMBL/GenBank/DDBJ whole genome shotgun (WGS) entry which is preliminary data.</text>
</comment>
<keyword evidence="3" id="KW-0805">Transcription regulation</keyword>
<dbReference type="GO" id="GO:0005634">
    <property type="term" value="C:nucleus"/>
    <property type="evidence" value="ECO:0007669"/>
    <property type="project" value="UniProtKB-SubCell"/>
</dbReference>
<dbReference type="PANTHER" id="PTHR31165">
    <property type="entry name" value="PROTEIN G1-LIKE2"/>
    <property type="match status" value="1"/>
</dbReference>
<keyword evidence="6" id="KW-0233">DNA recombination</keyword>
<feature type="domain" description="ALOG" evidence="8">
    <location>
        <begin position="12"/>
        <end position="132"/>
    </location>
</feature>
<evidence type="ECO:0000313" key="9">
    <source>
        <dbReference type="EMBL" id="CAH1776025.1"/>
    </source>
</evidence>
<dbReference type="SUPFAM" id="SSF56349">
    <property type="entry name" value="DNA breaking-rejoining enzymes"/>
    <property type="match status" value="1"/>
</dbReference>
<protein>
    <recommendedName>
        <fullName evidence="8">ALOG domain-containing protein</fullName>
    </recommendedName>
</protein>
<name>A0A8S4N4T2_OWEFU</name>
<keyword evidence="7" id="KW-0539">Nucleus</keyword>
<accession>A0A8S4N4T2</accession>
<keyword evidence="4" id="KW-0238">DNA-binding</keyword>
<evidence type="ECO:0000256" key="1">
    <source>
        <dbReference type="ARBA" id="ARBA00004123"/>
    </source>
</evidence>
<dbReference type="PROSITE" id="PS51697">
    <property type="entry name" value="ALOG"/>
    <property type="match status" value="1"/>
</dbReference>
<evidence type="ECO:0000256" key="6">
    <source>
        <dbReference type="ARBA" id="ARBA00023172"/>
    </source>
</evidence>
<dbReference type="AlphaFoldDB" id="A0A8S4N4T2"/>
<dbReference type="EMBL" id="CAIIXF020000001">
    <property type="protein sequence ID" value="CAH1776025.1"/>
    <property type="molecule type" value="Genomic_DNA"/>
</dbReference>
<keyword evidence="5" id="KW-0804">Transcription</keyword>
<evidence type="ECO:0000256" key="5">
    <source>
        <dbReference type="ARBA" id="ARBA00023163"/>
    </source>
</evidence>
<dbReference type="InterPro" id="IPR011010">
    <property type="entry name" value="DNA_brk_join_enz"/>
</dbReference>
<comment type="similarity">
    <text evidence="2">Belongs to the plant homeotic and developmental regulators ALOG protein family.</text>
</comment>
<evidence type="ECO:0000256" key="4">
    <source>
        <dbReference type="ARBA" id="ARBA00023125"/>
    </source>
</evidence>
<evidence type="ECO:0000256" key="2">
    <source>
        <dbReference type="ARBA" id="ARBA00010308"/>
    </source>
</evidence>
<keyword evidence="10" id="KW-1185">Reference proteome</keyword>
<dbReference type="GO" id="GO:0009299">
    <property type="term" value="P:mRNA transcription"/>
    <property type="evidence" value="ECO:0007669"/>
    <property type="project" value="TreeGrafter"/>
</dbReference>
<comment type="subcellular location">
    <subcellularLocation>
        <location evidence="1">Nucleus</location>
    </subcellularLocation>
</comment>
<dbReference type="Pfam" id="PF04852">
    <property type="entry name" value="ALOG_dom"/>
    <property type="match status" value="1"/>
</dbReference>
<dbReference type="InterPro" id="IPR006936">
    <property type="entry name" value="ALOG_dom"/>
</dbReference>
<evidence type="ECO:0000256" key="3">
    <source>
        <dbReference type="ARBA" id="ARBA00023015"/>
    </source>
</evidence>
<reference evidence="9" key="1">
    <citation type="submission" date="2022-03" db="EMBL/GenBank/DDBJ databases">
        <authorList>
            <person name="Martin C."/>
        </authorList>
    </citation>
    <scope>NUCLEOTIDE SEQUENCE</scope>
</reference>
<dbReference type="Gene3D" id="1.10.443.10">
    <property type="entry name" value="Intergrase catalytic core"/>
    <property type="match status" value="1"/>
</dbReference>
<dbReference type="PANTHER" id="PTHR31165:SF2">
    <property type="entry name" value="ALOG DOMAIN-CONTAINING PROTEIN"/>
    <property type="match status" value="1"/>
</dbReference>
<dbReference type="InterPro" id="IPR013762">
    <property type="entry name" value="Integrase-like_cat_sf"/>
</dbReference>
<organism evidence="9 10">
    <name type="scientific">Owenia fusiformis</name>
    <name type="common">Polychaete worm</name>
    <dbReference type="NCBI Taxonomy" id="6347"/>
    <lineage>
        <taxon>Eukaryota</taxon>
        <taxon>Metazoa</taxon>
        <taxon>Spiralia</taxon>
        <taxon>Lophotrochozoa</taxon>
        <taxon>Annelida</taxon>
        <taxon>Polychaeta</taxon>
        <taxon>Sedentaria</taxon>
        <taxon>Canalipalpata</taxon>
        <taxon>Sabellida</taxon>
        <taxon>Oweniida</taxon>
        <taxon>Oweniidae</taxon>
        <taxon>Owenia</taxon>
    </lineage>
</organism>
<evidence type="ECO:0000256" key="7">
    <source>
        <dbReference type="ARBA" id="ARBA00023242"/>
    </source>
</evidence>
<dbReference type="InterPro" id="IPR040222">
    <property type="entry name" value="ALOG"/>
</dbReference>
<gene>
    <name evidence="9" type="ORF">OFUS_LOCUS3250</name>
</gene>
<dbReference type="OrthoDB" id="2151989at2759"/>
<proteinExistence type="inferred from homology"/>
<evidence type="ECO:0000313" key="10">
    <source>
        <dbReference type="Proteomes" id="UP000749559"/>
    </source>
</evidence>
<dbReference type="GO" id="GO:0003677">
    <property type="term" value="F:DNA binding"/>
    <property type="evidence" value="ECO:0007669"/>
    <property type="project" value="UniProtKB-KW"/>
</dbReference>
<dbReference type="GO" id="GO:0015074">
    <property type="term" value="P:DNA integration"/>
    <property type="evidence" value="ECO:0007669"/>
    <property type="project" value="InterPro"/>
</dbReference>